<evidence type="ECO:0000313" key="3">
    <source>
        <dbReference type="EMBL" id="CUS06248.1"/>
    </source>
</evidence>
<dbReference type="InterPro" id="IPR045435">
    <property type="entry name" value="EAD7"/>
</dbReference>
<name>A0A160T9R9_9CHLR</name>
<protein>
    <recommendedName>
        <fullName evidence="2">Effector-associated domain-containing protein</fullName>
    </recommendedName>
</protein>
<dbReference type="Pfam" id="PF19960">
    <property type="entry name" value="EAD7"/>
    <property type="match status" value="1"/>
</dbReference>
<accession>A0A160T9R9</accession>
<dbReference type="KEGG" id="pbf:CFX0092_B0714"/>
<dbReference type="RefSeq" id="WP_157913374.1">
    <property type="nucleotide sequence ID" value="NZ_LN890656.1"/>
</dbReference>
<dbReference type="OrthoDB" id="6446140at2"/>
<evidence type="ECO:0000313" key="4">
    <source>
        <dbReference type="Proteomes" id="UP000215027"/>
    </source>
</evidence>
<keyword evidence="1" id="KW-0175">Coiled coil</keyword>
<dbReference type="Proteomes" id="UP000215027">
    <property type="component" value="Chromosome II"/>
</dbReference>
<feature type="coiled-coil region" evidence="1">
    <location>
        <begin position="149"/>
        <end position="205"/>
    </location>
</feature>
<proteinExistence type="predicted"/>
<evidence type="ECO:0000256" key="1">
    <source>
        <dbReference type="SAM" id="Coils"/>
    </source>
</evidence>
<dbReference type="AlphaFoldDB" id="A0A160T9R9"/>
<sequence>MELGKLRDLLVNHFNLSELINLSFDLGIDAENLAGQTKEDKARELISYCARRGTLPGLIERCEQLRPNVAWEIVRSDPLGKEQRSSDELAQFITTRILASKTTLQYSKTRKKLYVDNLKLRDIVDGDPELNTSIQLYRQLPKHNVGGYLNEIQKQIVKLENQLLSLRAANNDFGLQPPYENSRRLLETEEQLRKYKLALEALSGDTNNV</sequence>
<reference evidence="3" key="1">
    <citation type="submission" date="2016-01" db="EMBL/GenBank/DDBJ databases">
        <authorList>
            <person name="Mcilroy J.S."/>
            <person name="Karst M S."/>
            <person name="Albertsen M."/>
        </authorList>
    </citation>
    <scope>NUCLEOTIDE SEQUENCE</scope>
    <source>
        <strain evidence="3">Cfx-K</strain>
    </source>
</reference>
<gene>
    <name evidence="3" type="ORF">CFX0092_B0714</name>
</gene>
<evidence type="ECO:0000259" key="2">
    <source>
        <dbReference type="Pfam" id="PF19960"/>
    </source>
</evidence>
<organism evidence="3 4">
    <name type="scientific">Candidatus Promineifilum breve</name>
    <dbReference type="NCBI Taxonomy" id="1806508"/>
    <lineage>
        <taxon>Bacteria</taxon>
        <taxon>Bacillati</taxon>
        <taxon>Chloroflexota</taxon>
        <taxon>Ardenticatenia</taxon>
        <taxon>Candidatus Promineifilales</taxon>
        <taxon>Candidatus Promineifilaceae</taxon>
        <taxon>Candidatus Promineifilum</taxon>
    </lineage>
</organism>
<feature type="domain" description="Effector-associated" evidence="2">
    <location>
        <begin position="6"/>
        <end position="67"/>
    </location>
</feature>
<keyword evidence="4" id="KW-1185">Reference proteome</keyword>
<dbReference type="EMBL" id="LN890656">
    <property type="protein sequence ID" value="CUS06248.1"/>
    <property type="molecule type" value="Genomic_DNA"/>
</dbReference>